<dbReference type="OrthoDB" id="8549697at2"/>
<dbReference type="Pfam" id="PF01610">
    <property type="entry name" value="DDE_Tnp_ISL3"/>
    <property type="match status" value="1"/>
</dbReference>
<dbReference type="EMBL" id="VFJB01000009">
    <property type="protein sequence ID" value="KAA0257169.1"/>
    <property type="molecule type" value="Genomic_DNA"/>
</dbReference>
<accession>A0A5A8F1N0</accession>
<organism evidence="2 3">
    <name type="scientific">Deferribacter autotrophicus</name>
    <dbReference type="NCBI Taxonomy" id="500465"/>
    <lineage>
        <taxon>Bacteria</taxon>
        <taxon>Pseudomonadati</taxon>
        <taxon>Deferribacterota</taxon>
        <taxon>Deferribacteres</taxon>
        <taxon>Deferribacterales</taxon>
        <taxon>Deferribacteraceae</taxon>
        <taxon>Deferribacter</taxon>
    </lineage>
</organism>
<sequence length="56" mass="6746">MPVSLSECQRYRQLEGVNNVIKTLIKRAYGYRNFQYLRFKILQVCGDLMCYPHEMK</sequence>
<protein>
    <submittedName>
        <fullName evidence="2">Transposase</fullName>
    </submittedName>
</protein>
<evidence type="ECO:0000259" key="1">
    <source>
        <dbReference type="Pfam" id="PF01610"/>
    </source>
</evidence>
<keyword evidence="3" id="KW-1185">Reference proteome</keyword>
<evidence type="ECO:0000313" key="3">
    <source>
        <dbReference type="Proteomes" id="UP000322876"/>
    </source>
</evidence>
<proteinExistence type="predicted"/>
<gene>
    <name evidence="2" type="ORF">FHQ18_11420</name>
</gene>
<name>A0A5A8F1N0_9BACT</name>
<reference evidence="2 3" key="1">
    <citation type="submission" date="2019-06" db="EMBL/GenBank/DDBJ databases">
        <title>Genomic insights into carbon and energy metabolism of Deferribacter autotrophicus revealed new metabolic traits in the phylum Deferribacteres.</title>
        <authorList>
            <person name="Slobodkin A.I."/>
            <person name="Slobodkina G.B."/>
            <person name="Allioux M."/>
            <person name="Alain K."/>
            <person name="Jebbar M."/>
            <person name="Shadrin V."/>
            <person name="Kublanov I.V."/>
            <person name="Toshchakov S.V."/>
            <person name="Bonch-Osmolovskaya E.A."/>
        </authorList>
    </citation>
    <scope>NUCLEOTIDE SEQUENCE [LARGE SCALE GENOMIC DNA]</scope>
    <source>
        <strain evidence="2 3">SL50</strain>
    </source>
</reference>
<comment type="caution">
    <text evidence="2">The sequence shown here is derived from an EMBL/GenBank/DDBJ whole genome shotgun (WGS) entry which is preliminary data.</text>
</comment>
<evidence type="ECO:0000313" key="2">
    <source>
        <dbReference type="EMBL" id="KAA0257169.1"/>
    </source>
</evidence>
<dbReference type="InterPro" id="IPR002560">
    <property type="entry name" value="Transposase_DDE"/>
</dbReference>
<dbReference type="AlphaFoldDB" id="A0A5A8F1N0"/>
<dbReference type="Proteomes" id="UP000322876">
    <property type="component" value="Unassembled WGS sequence"/>
</dbReference>
<feature type="domain" description="Transposase IS204/IS1001/IS1096/IS1165 DDE" evidence="1">
    <location>
        <begin position="14"/>
        <end position="41"/>
    </location>
</feature>